<proteinExistence type="predicted"/>
<accession>A0ACC2K305</accession>
<comment type="caution">
    <text evidence="1">The sequence shown here is derived from an EMBL/GenBank/DDBJ whole genome shotgun (WGS) entry which is preliminary data.</text>
</comment>
<evidence type="ECO:0000313" key="1">
    <source>
        <dbReference type="EMBL" id="KAJ8615460.1"/>
    </source>
</evidence>
<evidence type="ECO:0000313" key="2">
    <source>
        <dbReference type="Proteomes" id="UP001234297"/>
    </source>
</evidence>
<organism evidence="1 2">
    <name type="scientific">Persea americana</name>
    <name type="common">Avocado</name>
    <dbReference type="NCBI Taxonomy" id="3435"/>
    <lineage>
        <taxon>Eukaryota</taxon>
        <taxon>Viridiplantae</taxon>
        <taxon>Streptophyta</taxon>
        <taxon>Embryophyta</taxon>
        <taxon>Tracheophyta</taxon>
        <taxon>Spermatophyta</taxon>
        <taxon>Magnoliopsida</taxon>
        <taxon>Magnoliidae</taxon>
        <taxon>Laurales</taxon>
        <taxon>Lauraceae</taxon>
        <taxon>Persea</taxon>
    </lineage>
</organism>
<protein>
    <submittedName>
        <fullName evidence="1">Uncharacterized protein</fullName>
    </submittedName>
</protein>
<reference evidence="1 2" key="1">
    <citation type="journal article" date="2022" name="Hortic Res">
        <title>A haplotype resolved chromosomal level avocado genome allows analysis of novel avocado genes.</title>
        <authorList>
            <person name="Nath O."/>
            <person name="Fletcher S.J."/>
            <person name="Hayward A."/>
            <person name="Shaw L.M."/>
            <person name="Masouleh A.K."/>
            <person name="Furtado A."/>
            <person name="Henry R.J."/>
            <person name="Mitter N."/>
        </authorList>
    </citation>
    <scope>NUCLEOTIDE SEQUENCE [LARGE SCALE GENOMIC DNA]</scope>
    <source>
        <strain evidence="2">cv. Hass</strain>
    </source>
</reference>
<name>A0ACC2K305_PERAE</name>
<gene>
    <name evidence="1" type="ORF">MRB53_034832</name>
</gene>
<dbReference type="EMBL" id="CM056820">
    <property type="protein sequence ID" value="KAJ8615460.1"/>
    <property type="molecule type" value="Genomic_DNA"/>
</dbReference>
<sequence>MSAATTPGQPSSSLLKTGHFIFLSWPTFSPCTVQRPLFFLLQSPAIAAFLPSDYQPCNSPTLPGCQPGTCSSSFPALPPSSLQLPLPKHALPTTVFP</sequence>
<keyword evidence="2" id="KW-1185">Reference proteome</keyword>
<dbReference type="Proteomes" id="UP001234297">
    <property type="component" value="Chromosome 12"/>
</dbReference>